<feature type="compositionally biased region" description="Basic and acidic residues" evidence="1">
    <location>
        <begin position="1"/>
        <end position="15"/>
    </location>
</feature>
<dbReference type="GeneID" id="94825725"/>
<evidence type="ECO:0000313" key="3">
    <source>
        <dbReference type="Proteomes" id="UP000179807"/>
    </source>
</evidence>
<evidence type="ECO:0000313" key="2">
    <source>
        <dbReference type="EMBL" id="OHT14723.1"/>
    </source>
</evidence>
<dbReference type="RefSeq" id="XP_068367859.1">
    <property type="nucleotide sequence ID" value="XM_068491021.1"/>
</dbReference>
<dbReference type="AlphaFoldDB" id="A0A1J4KTY3"/>
<keyword evidence="3" id="KW-1185">Reference proteome</keyword>
<dbReference type="EMBL" id="MLAK01000325">
    <property type="protein sequence ID" value="OHT14723.1"/>
    <property type="molecule type" value="Genomic_DNA"/>
</dbReference>
<organism evidence="2 3">
    <name type="scientific">Tritrichomonas foetus</name>
    <dbReference type="NCBI Taxonomy" id="1144522"/>
    <lineage>
        <taxon>Eukaryota</taxon>
        <taxon>Metamonada</taxon>
        <taxon>Parabasalia</taxon>
        <taxon>Tritrichomonadida</taxon>
        <taxon>Tritrichomonadidae</taxon>
        <taxon>Tritrichomonas</taxon>
    </lineage>
</organism>
<dbReference type="VEuPathDB" id="TrichDB:TRFO_02976"/>
<comment type="caution">
    <text evidence="2">The sequence shown here is derived from an EMBL/GenBank/DDBJ whole genome shotgun (WGS) entry which is preliminary data.</text>
</comment>
<name>A0A1J4KTY3_9EUKA</name>
<proteinExistence type="predicted"/>
<protein>
    <submittedName>
        <fullName evidence="2">Uncharacterized protein</fullName>
    </submittedName>
</protein>
<accession>A0A1J4KTY3</accession>
<reference evidence="2" key="1">
    <citation type="submission" date="2016-10" db="EMBL/GenBank/DDBJ databases">
        <authorList>
            <person name="Benchimol M."/>
            <person name="Almeida L.G."/>
            <person name="Vasconcelos A.T."/>
            <person name="Perreira-Neves A."/>
            <person name="Rosa I.A."/>
            <person name="Tasca T."/>
            <person name="Bogo M.R."/>
            <person name="de Souza W."/>
        </authorList>
    </citation>
    <scope>NUCLEOTIDE SEQUENCE [LARGE SCALE GENOMIC DNA]</scope>
    <source>
        <strain evidence="2">K</strain>
    </source>
</reference>
<feature type="region of interest" description="Disordered" evidence="1">
    <location>
        <begin position="1"/>
        <end position="20"/>
    </location>
</feature>
<dbReference type="Proteomes" id="UP000179807">
    <property type="component" value="Unassembled WGS sequence"/>
</dbReference>
<gene>
    <name evidence="2" type="ORF">TRFO_02976</name>
</gene>
<sequence length="139" mass="15813">MKFEENDKIEDKSDSELDDFGMFDKGEYTGIFDNMNQMMNPGTISAIPSNTTVIQDSPLVPDMIFDITSEQEINVINESDDDEIKIENDQKINVQNENNKKENDNKEVQSIVNLTNDRENPPHMMGMLCLAEISTSDDD</sequence>
<evidence type="ECO:0000256" key="1">
    <source>
        <dbReference type="SAM" id="MobiDB-lite"/>
    </source>
</evidence>